<protein>
    <submittedName>
        <fullName evidence="1">Uncharacterized protein</fullName>
    </submittedName>
</protein>
<gene>
    <name evidence="1" type="ORF">GCM10009760_62280</name>
</gene>
<organism evidence="1 2">
    <name type="scientific">Kitasatospora kazusensis</name>
    <dbReference type="NCBI Taxonomy" id="407974"/>
    <lineage>
        <taxon>Bacteria</taxon>
        <taxon>Bacillati</taxon>
        <taxon>Actinomycetota</taxon>
        <taxon>Actinomycetes</taxon>
        <taxon>Kitasatosporales</taxon>
        <taxon>Streptomycetaceae</taxon>
        <taxon>Kitasatospora</taxon>
    </lineage>
</organism>
<keyword evidence="2" id="KW-1185">Reference proteome</keyword>
<name>A0ABP4KAZ3_9ACTN</name>
<accession>A0ABP4KAZ3</accession>
<dbReference type="RefSeq" id="WP_344469611.1">
    <property type="nucleotide sequence ID" value="NZ_BAAANT010000072.1"/>
</dbReference>
<proteinExistence type="predicted"/>
<comment type="caution">
    <text evidence="1">The sequence shown here is derived from an EMBL/GenBank/DDBJ whole genome shotgun (WGS) entry which is preliminary data.</text>
</comment>
<dbReference type="Proteomes" id="UP001422759">
    <property type="component" value="Unassembled WGS sequence"/>
</dbReference>
<evidence type="ECO:0000313" key="2">
    <source>
        <dbReference type="Proteomes" id="UP001422759"/>
    </source>
</evidence>
<sequence>MVEESQTTPTVRAPDPHARASLVSALTEAVRDRDERGLRRLLARFAEQAAIADLPALRDALDPRQHRGRRPGPR</sequence>
<evidence type="ECO:0000313" key="1">
    <source>
        <dbReference type="EMBL" id="GAA1500581.1"/>
    </source>
</evidence>
<dbReference type="EMBL" id="BAAANT010000072">
    <property type="protein sequence ID" value="GAA1500581.1"/>
    <property type="molecule type" value="Genomic_DNA"/>
</dbReference>
<reference evidence="2" key="1">
    <citation type="journal article" date="2019" name="Int. J. Syst. Evol. Microbiol.">
        <title>The Global Catalogue of Microorganisms (GCM) 10K type strain sequencing project: providing services to taxonomists for standard genome sequencing and annotation.</title>
        <authorList>
            <consortium name="The Broad Institute Genomics Platform"/>
            <consortium name="The Broad Institute Genome Sequencing Center for Infectious Disease"/>
            <person name="Wu L."/>
            <person name="Ma J."/>
        </authorList>
    </citation>
    <scope>NUCLEOTIDE SEQUENCE [LARGE SCALE GENOMIC DNA]</scope>
    <source>
        <strain evidence="2">JCM 14560</strain>
    </source>
</reference>